<dbReference type="GO" id="GO:0080120">
    <property type="term" value="P:CAAX-box protein maturation"/>
    <property type="evidence" value="ECO:0007669"/>
    <property type="project" value="UniProtKB-ARBA"/>
</dbReference>
<feature type="transmembrane region" description="Helical" evidence="1">
    <location>
        <begin position="169"/>
        <end position="187"/>
    </location>
</feature>
<evidence type="ECO:0000259" key="2">
    <source>
        <dbReference type="Pfam" id="PF02517"/>
    </source>
</evidence>
<keyword evidence="4" id="KW-1185">Reference proteome</keyword>
<gene>
    <name evidence="3" type="ORF">ARTHRO_10426</name>
</gene>
<feature type="transmembrane region" description="Helical" evidence="1">
    <location>
        <begin position="84"/>
        <end position="103"/>
    </location>
</feature>
<feature type="transmembrane region" description="Helical" evidence="1">
    <location>
        <begin position="145"/>
        <end position="163"/>
    </location>
</feature>
<dbReference type="InterPro" id="IPR003675">
    <property type="entry name" value="Rce1/LyrA-like_dom"/>
</dbReference>
<keyword evidence="1" id="KW-1133">Transmembrane helix</keyword>
<dbReference type="RefSeq" id="WP_006621875.1">
    <property type="nucleotide sequence ID" value="NZ_FO818640.1"/>
</dbReference>
<evidence type="ECO:0000313" key="3">
    <source>
        <dbReference type="EMBL" id="CDM92753.1"/>
    </source>
</evidence>
<dbReference type="PANTHER" id="PTHR43592">
    <property type="entry name" value="CAAX AMINO TERMINAL PROTEASE"/>
    <property type="match status" value="1"/>
</dbReference>
<feature type="transmembrane region" description="Helical" evidence="1">
    <location>
        <begin position="52"/>
        <end position="72"/>
    </location>
</feature>
<dbReference type="Pfam" id="PF02517">
    <property type="entry name" value="Rce1-like"/>
    <property type="match status" value="1"/>
</dbReference>
<reference evidence="3 4" key="1">
    <citation type="submission" date="2014-02" db="EMBL/GenBank/DDBJ databases">
        <authorList>
            <person name="Genoscope - CEA"/>
        </authorList>
    </citation>
    <scope>NUCLEOTIDE SEQUENCE [LARGE SCALE GENOMIC DNA]</scope>
    <source>
        <strain evidence="3 4">PCC 8005</strain>
    </source>
</reference>
<keyword evidence="1" id="KW-0472">Membrane</keyword>
<proteinExistence type="predicted"/>
<protein>
    <submittedName>
        <fullName evidence="3">Abortive infection protein</fullName>
    </submittedName>
</protein>
<dbReference type="EMBL" id="FO818640">
    <property type="protein sequence ID" value="CDM92753.1"/>
    <property type="molecule type" value="Genomic_DNA"/>
</dbReference>
<keyword evidence="1" id="KW-0812">Transmembrane</keyword>
<feature type="transmembrane region" description="Helical" evidence="1">
    <location>
        <begin position="18"/>
        <end position="40"/>
    </location>
</feature>
<evidence type="ECO:0000256" key="1">
    <source>
        <dbReference type="SAM" id="Phobius"/>
    </source>
</evidence>
<name>A0A9P1KB51_9CYAN</name>
<dbReference type="PANTHER" id="PTHR43592:SF7">
    <property type="entry name" value="CAAX AMINO TERMINAL PROTEASE FAMILY PROTEIN"/>
    <property type="match status" value="1"/>
</dbReference>
<dbReference type="AlphaFoldDB" id="A0A9P1KB51"/>
<feature type="transmembrane region" description="Helical" evidence="1">
    <location>
        <begin position="115"/>
        <end position="138"/>
    </location>
</feature>
<dbReference type="Proteomes" id="UP000032946">
    <property type="component" value="Chromosome"/>
</dbReference>
<evidence type="ECO:0000313" key="4">
    <source>
        <dbReference type="Proteomes" id="UP000032946"/>
    </source>
</evidence>
<feature type="domain" description="CAAX prenyl protease 2/Lysostaphin resistance protein A-like" evidence="2">
    <location>
        <begin position="94"/>
        <end position="182"/>
    </location>
</feature>
<accession>A0A9P1KB51</accession>
<organism evidence="3 4">
    <name type="scientific">Limnospira indica PCC 8005</name>
    <dbReference type="NCBI Taxonomy" id="376219"/>
    <lineage>
        <taxon>Bacteria</taxon>
        <taxon>Bacillati</taxon>
        <taxon>Cyanobacteriota</taxon>
        <taxon>Cyanophyceae</taxon>
        <taxon>Oscillatoriophycideae</taxon>
        <taxon>Oscillatoriales</taxon>
        <taxon>Sirenicapillariaceae</taxon>
        <taxon>Limnospira</taxon>
    </lineage>
</organism>
<dbReference type="GO" id="GO:0004175">
    <property type="term" value="F:endopeptidase activity"/>
    <property type="evidence" value="ECO:0007669"/>
    <property type="project" value="UniProtKB-ARBA"/>
</dbReference>
<sequence>MEKIPNQPEFESFTRTQILIAMGGTALLLLVIAKVVSFFGDFYILPVEITTLGIIQGLAIGVGITGASAILYRLWPAYSRSADIYLKLILTPLIWPDLIWLGLLPGLSEELLFRGVIFAAIGLNPLGLVVSSIFFGLLHFSGSQQWPYIIWATLVGVILGYSALATGNLVVPIVAHIFTNFISGFLWKFKYIGSSHT</sequence>